<dbReference type="Proteomes" id="UP000434957">
    <property type="component" value="Unassembled WGS sequence"/>
</dbReference>
<protein>
    <submittedName>
        <fullName evidence="1">Uncharacterized protein</fullName>
    </submittedName>
</protein>
<organism evidence="1 6">
    <name type="scientific">Phytophthora rubi</name>
    <dbReference type="NCBI Taxonomy" id="129364"/>
    <lineage>
        <taxon>Eukaryota</taxon>
        <taxon>Sar</taxon>
        <taxon>Stramenopiles</taxon>
        <taxon>Oomycota</taxon>
        <taxon>Peronosporomycetes</taxon>
        <taxon>Peronosporales</taxon>
        <taxon>Peronosporaceae</taxon>
        <taxon>Phytophthora</taxon>
    </lineage>
</organism>
<dbReference type="EMBL" id="QXFV01000234">
    <property type="protein sequence ID" value="KAE9044628.1"/>
    <property type="molecule type" value="Genomic_DNA"/>
</dbReference>
<dbReference type="Proteomes" id="UP000435112">
    <property type="component" value="Unassembled WGS sequence"/>
</dbReference>
<proteinExistence type="predicted"/>
<dbReference type="AlphaFoldDB" id="A0A6A3MB50"/>
<comment type="caution">
    <text evidence="1">The sequence shown here is derived from an EMBL/GenBank/DDBJ whole genome shotgun (WGS) entry which is preliminary data.</text>
</comment>
<evidence type="ECO:0000313" key="5">
    <source>
        <dbReference type="Proteomes" id="UP000434957"/>
    </source>
</evidence>
<name>A0A6A3MB50_9STRA</name>
<evidence type="ECO:0000313" key="1">
    <source>
        <dbReference type="EMBL" id="KAE9029379.1"/>
    </source>
</evidence>
<dbReference type="EMBL" id="QXFT01000469">
    <property type="protein sequence ID" value="KAE9343080.1"/>
    <property type="molecule type" value="Genomic_DNA"/>
</dbReference>
<accession>A0A6A3MB50</accession>
<gene>
    <name evidence="2" type="ORF">PR001_g5296</name>
    <name evidence="1" type="ORF">PR002_g10151</name>
    <name evidence="3" type="ORF">PR003_g9146</name>
</gene>
<evidence type="ECO:0000313" key="2">
    <source>
        <dbReference type="EMBL" id="KAE9044628.1"/>
    </source>
</evidence>
<dbReference type="EMBL" id="QXFU01000566">
    <property type="protein sequence ID" value="KAE9029379.1"/>
    <property type="molecule type" value="Genomic_DNA"/>
</dbReference>
<keyword evidence="5" id="KW-1185">Reference proteome</keyword>
<evidence type="ECO:0000313" key="4">
    <source>
        <dbReference type="Proteomes" id="UP000429607"/>
    </source>
</evidence>
<dbReference type="Proteomes" id="UP000429607">
    <property type="component" value="Unassembled WGS sequence"/>
</dbReference>
<evidence type="ECO:0000313" key="6">
    <source>
        <dbReference type="Proteomes" id="UP000435112"/>
    </source>
</evidence>
<evidence type="ECO:0000313" key="3">
    <source>
        <dbReference type="EMBL" id="KAE9343080.1"/>
    </source>
</evidence>
<reference evidence="4 6" key="1">
    <citation type="submission" date="2018-09" db="EMBL/GenBank/DDBJ databases">
        <title>Genomic investigation of the strawberry pathogen Phytophthora fragariae indicates pathogenicity is determined by transcriptional variation in three key races.</title>
        <authorList>
            <person name="Adams T.M."/>
            <person name="Armitage A.D."/>
            <person name="Sobczyk M.K."/>
            <person name="Bates H.J."/>
            <person name="Dunwell J.M."/>
            <person name="Nellist C.F."/>
            <person name="Harrison R.J."/>
        </authorList>
    </citation>
    <scope>NUCLEOTIDE SEQUENCE [LARGE SCALE GENOMIC DNA]</scope>
    <source>
        <strain evidence="2 4">SCRP249</strain>
        <strain evidence="1 6">SCRP324</strain>
        <strain evidence="3 5">SCRP333</strain>
    </source>
</reference>
<sequence>MPYSLCESVAAVLRLAQLTLSDSYTPMNTPMLRQMLIVSHVPRIGHVAVHQK</sequence>